<dbReference type="SUPFAM" id="SSF46785">
    <property type="entry name" value="Winged helix' DNA-binding domain"/>
    <property type="match status" value="1"/>
</dbReference>
<dbReference type="InterPro" id="IPR000847">
    <property type="entry name" value="LysR_HTH_N"/>
</dbReference>
<evidence type="ECO:0000256" key="4">
    <source>
        <dbReference type="ARBA" id="ARBA00023163"/>
    </source>
</evidence>
<dbReference type="Pfam" id="PF03466">
    <property type="entry name" value="LysR_substrate"/>
    <property type="match status" value="1"/>
</dbReference>
<feature type="domain" description="HTH lysR-type" evidence="5">
    <location>
        <begin position="13"/>
        <end position="70"/>
    </location>
</feature>
<keyword evidence="2" id="KW-0805">Transcription regulation</keyword>
<comment type="similarity">
    <text evidence="1">Belongs to the LysR transcriptional regulatory family.</text>
</comment>
<evidence type="ECO:0000256" key="1">
    <source>
        <dbReference type="ARBA" id="ARBA00009437"/>
    </source>
</evidence>
<comment type="caution">
    <text evidence="6">The sequence shown here is derived from an EMBL/GenBank/DDBJ whole genome shotgun (WGS) entry which is preliminary data.</text>
</comment>
<dbReference type="EMBL" id="BAAAQX010000011">
    <property type="protein sequence ID" value="GAA2209209.1"/>
    <property type="molecule type" value="Genomic_DNA"/>
</dbReference>
<evidence type="ECO:0000256" key="2">
    <source>
        <dbReference type="ARBA" id="ARBA00023015"/>
    </source>
</evidence>
<reference evidence="6 7" key="1">
    <citation type="journal article" date="2019" name="Int. J. Syst. Evol. Microbiol.">
        <title>The Global Catalogue of Microorganisms (GCM) 10K type strain sequencing project: providing services to taxonomists for standard genome sequencing and annotation.</title>
        <authorList>
            <consortium name="The Broad Institute Genomics Platform"/>
            <consortium name="The Broad Institute Genome Sequencing Center for Infectious Disease"/>
            <person name="Wu L."/>
            <person name="Ma J."/>
        </authorList>
    </citation>
    <scope>NUCLEOTIDE SEQUENCE [LARGE SCALE GENOMIC DNA]</scope>
    <source>
        <strain evidence="6 7">JCM 16114</strain>
    </source>
</reference>
<keyword evidence="4" id="KW-0804">Transcription</keyword>
<dbReference type="Proteomes" id="UP001499843">
    <property type="component" value="Unassembled WGS sequence"/>
</dbReference>
<dbReference type="Gene3D" id="1.10.10.10">
    <property type="entry name" value="Winged helix-like DNA-binding domain superfamily/Winged helix DNA-binding domain"/>
    <property type="match status" value="1"/>
</dbReference>
<dbReference type="PANTHER" id="PTHR30346:SF29">
    <property type="entry name" value="LYSR SUBSTRATE-BINDING"/>
    <property type="match status" value="1"/>
</dbReference>
<proteinExistence type="inferred from homology"/>
<dbReference type="PROSITE" id="PS50931">
    <property type="entry name" value="HTH_LYSR"/>
    <property type="match status" value="1"/>
</dbReference>
<evidence type="ECO:0000259" key="5">
    <source>
        <dbReference type="PROSITE" id="PS50931"/>
    </source>
</evidence>
<keyword evidence="7" id="KW-1185">Reference proteome</keyword>
<keyword evidence="3" id="KW-0238">DNA-binding</keyword>
<organism evidence="6 7">
    <name type="scientific">Nonomuraea monospora</name>
    <dbReference type="NCBI Taxonomy" id="568818"/>
    <lineage>
        <taxon>Bacteria</taxon>
        <taxon>Bacillati</taxon>
        <taxon>Actinomycetota</taxon>
        <taxon>Actinomycetes</taxon>
        <taxon>Streptosporangiales</taxon>
        <taxon>Streptosporangiaceae</taxon>
        <taxon>Nonomuraea</taxon>
    </lineage>
</organism>
<dbReference type="InterPro" id="IPR005119">
    <property type="entry name" value="LysR_subst-bd"/>
</dbReference>
<dbReference type="SUPFAM" id="SSF53850">
    <property type="entry name" value="Periplasmic binding protein-like II"/>
    <property type="match status" value="1"/>
</dbReference>
<evidence type="ECO:0000313" key="6">
    <source>
        <dbReference type="EMBL" id="GAA2209209.1"/>
    </source>
</evidence>
<dbReference type="Pfam" id="PF00126">
    <property type="entry name" value="HTH_1"/>
    <property type="match status" value="1"/>
</dbReference>
<dbReference type="PRINTS" id="PR00039">
    <property type="entry name" value="HTHLYSR"/>
</dbReference>
<sequence length="299" mass="31122">MGPVKYQLGYGGMTLAQLRVLIAVADQGGFTAAAELVGMSQPAVSRAVASLERELGAALFVRHRDGIALTEAGRRALVRAREALRHFDLIRADVAAASGQITGELRLASLPSATGTLIARLLRAFSDRYPQVKVRLFEGMDDDVRAWLRRGAAEAGVVTLPAPGLHTVHLSTHDMVCVLPAGDPLAAEKAVRLPDLTGRPFILTTAGCRPLIMGAALTAGVSLDVAFEASGPAAILEMVGAGLGVSIVPTLGLPADLPGVVTRPMEPGMTRSLALAVPSLEDCAPTARALLDELSAFTL</sequence>
<gene>
    <name evidence="6" type="ORF">GCM10009850_046670</name>
</gene>
<dbReference type="InterPro" id="IPR036388">
    <property type="entry name" value="WH-like_DNA-bd_sf"/>
</dbReference>
<evidence type="ECO:0000256" key="3">
    <source>
        <dbReference type="ARBA" id="ARBA00023125"/>
    </source>
</evidence>
<dbReference type="InterPro" id="IPR036390">
    <property type="entry name" value="WH_DNA-bd_sf"/>
</dbReference>
<evidence type="ECO:0000313" key="7">
    <source>
        <dbReference type="Proteomes" id="UP001499843"/>
    </source>
</evidence>
<dbReference type="PANTHER" id="PTHR30346">
    <property type="entry name" value="TRANSCRIPTIONAL DUAL REGULATOR HCAR-RELATED"/>
    <property type="match status" value="1"/>
</dbReference>
<name>A0ABN3CID3_9ACTN</name>
<dbReference type="CDD" id="cd05466">
    <property type="entry name" value="PBP2_LTTR_substrate"/>
    <property type="match status" value="1"/>
</dbReference>
<dbReference type="Gene3D" id="3.40.190.10">
    <property type="entry name" value="Periplasmic binding protein-like II"/>
    <property type="match status" value="2"/>
</dbReference>
<protein>
    <submittedName>
        <fullName evidence="6">LysR family transcriptional regulator</fullName>
    </submittedName>
</protein>
<accession>A0ABN3CID3</accession>